<dbReference type="GO" id="GO:0000139">
    <property type="term" value="C:Golgi membrane"/>
    <property type="evidence" value="ECO:0007669"/>
    <property type="project" value="UniProtKB-SubCell"/>
</dbReference>
<reference evidence="13" key="2">
    <citation type="submission" date="2021-01" db="EMBL/GenBank/DDBJ databases">
        <authorList>
            <person name="Schikora-Tamarit M.A."/>
        </authorList>
    </citation>
    <scope>NUCLEOTIDE SEQUENCE</scope>
    <source>
        <strain evidence="13">CBS6341</strain>
    </source>
</reference>
<evidence type="ECO:0000256" key="4">
    <source>
        <dbReference type="ARBA" id="ARBA00022692"/>
    </source>
</evidence>
<keyword evidence="7" id="KW-0333">Golgi apparatus</keyword>
<evidence type="ECO:0000256" key="1">
    <source>
        <dbReference type="ARBA" id="ARBA00004409"/>
    </source>
</evidence>
<dbReference type="OrthoDB" id="10251371at2759"/>
<evidence type="ECO:0000259" key="12">
    <source>
        <dbReference type="PROSITE" id="PS50192"/>
    </source>
</evidence>
<dbReference type="Pfam" id="PF05739">
    <property type="entry name" value="SNARE"/>
    <property type="match status" value="1"/>
</dbReference>
<keyword evidence="5" id="KW-0653">Protein transport</keyword>
<evidence type="ECO:0000256" key="11">
    <source>
        <dbReference type="SAM" id="Phobius"/>
    </source>
</evidence>
<keyword evidence="9 11" id="KW-0472">Membrane</keyword>
<comment type="caution">
    <text evidence="13">The sequence shown here is derived from an EMBL/GenBank/DDBJ whole genome shotgun (WGS) entry which is preliminary data.</text>
</comment>
<evidence type="ECO:0000313" key="13">
    <source>
        <dbReference type="EMBL" id="KAH3670277.1"/>
    </source>
</evidence>
<keyword evidence="8" id="KW-0175">Coiled coil</keyword>
<evidence type="ECO:0000313" key="14">
    <source>
        <dbReference type="Proteomes" id="UP000769528"/>
    </source>
</evidence>
<evidence type="ECO:0000256" key="6">
    <source>
        <dbReference type="ARBA" id="ARBA00022989"/>
    </source>
</evidence>
<dbReference type="SMART" id="SM00397">
    <property type="entry name" value="t_SNARE"/>
    <property type="match status" value="1"/>
</dbReference>
<dbReference type="GO" id="GO:0005484">
    <property type="term" value="F:SNAP receptor activity"/>
    <property type="evidence" value="ECO:0007669"/>
    <property type="project" value="InterPro"/>
</dbReference>
<evidence type="ECO:0000256" key="7">
    <source>
        <dbReference type="ARBA" id="ARBA00023034"/>
    </source>
</evidence>
<dbReference type="EMBL" id="JAEUBF010001309">
    <property type="protein sequence ID" value="KAH3670277.1"/>
    <property type="molecule type" value="Genomic_DNA"/>
</dbReference>
<dbReference type="AlphaFoldDB" id="A0A9P8PE16"/>
<keyword evidence="4 11" id="KW-0812">Transmembrane</keyword>
<evidence type="ECO:0000256" key="9">
    <source>
        <dbReference type="ARBA" id="ARBA00023136"/>
    </source>
</evidence>
<keyword evidence="3" id="KW-0813">Transport</keyword>
<comment type="subcellular location">
    <subcellularLocation>
        <location evidence="1">Golgi apparatus membrane</location>
        <topology evidence="1">Single-pass type IV membrane protein</topology>
    </subcellularLocation>
</comment>
<evidence type="ECO:0000256" key="10">
    <source>
        <dbReference type="SAM" id="MobiDB-lite"/>
    </source>
</evidence>
<feature type="domain" description="T-SNARE coiled-coil homology" evidence="12">
    <location>
        <begin position="207"/>
        <end position="269"/>
    </location>
</feature>
<dbReference type="CDD" id="cd15845">
    <property type="entry name" value="SNARE_syntaxin16"/>
    <property type="match status" value="1"/>
</dbReference>
<dbReference type="InterPro" id="IPR000727">
    <property type="entry name" value="T_SNARE_dom"/>
</dbReference>
<dbReference type="InterPro" id="IPR010989">
    <property type="entry name" value="SNARE"/>
</dbReference>
<evidence type="ECO:0000256" key="8">
    <source>
        <dbReference type="ARBA" id="ARBA00023054"/>
    </source>
</evidence>
<reference evidence="13" key="1">
    <citation type="journal article" date="2021" name="Open Biol.">
        <title>Shared evolutionary footprints suggest mitochondrial oxidative damage underlies multiple complex I losses in fungi.</title>
        <authorList>
            <person name="Schikora-Tamarit M.A."/>
            <person name="Marcet-Houben M."/>
            <person name="Nosek J."/>
            <person name="Gabaldon T."/>
        </authorList>
    </citation>
    <scope>NUCLEOTIDE SEQUENCE</scope>
    <source>
        <strain evidence="13">CBS6341</strain>
    </source>
</reference>
<dbReference type="InterPro" id="IPR006012">
    <property type="entry name" value="Syntaxin/epimorphin_CS"/>
</dbReference>
<accession>A0A9P8PE16</accession>
<comment type="similarity">
    <text evidence="2">Belongs to the syntaxin family.</text>
</comment>
<dbReference type="PROSITE" id="PS50192">
    <property type="entry name" value="T_SNARE"/>
    <property type="match status" value="1"/>
</dbReference>
<dbReference type="InterPro" id="IPR045242">
    <property type="entry name" value="Syntaxin"/>
</dbReference>
<dbReference type="Proteomes" id="UP000769528">
    <property type="component" value="Unassembled WGS sequence"/>
</dbReference>
<evidence type="ECO:0000256" key="2">
    <source>
        <dbReference type="ARBA" id="ARBA00009063"/>
    </source>
</evidence>
<evidence type="ECO:0000256" key="3">
    <source>
        <dbReference type="ARBA" id="ARBA00022448"/>
    </source>
</evidence>
<sequence>MFRDRTNLFLSYRRTFPHHLNSTPRFNDYEEEEELIGDSIELRTLPPSFIDIGEEIDGILQQVIKLIEKLNQLYKKNLLPGFSDTSIDEEEIEKLNYEITSKFFQCNRLIKNFGVIRKRSDLKLDDIQMINNMEKNYALKIQQLSSNFRKIQNNYIKFLKKDEYSSNPINKSTIPLDELETESIENYSKEVIQESSTILHKPSNINNSLLRQREQEITKLAKGVLEVSSIFKEMQNLIIDQGTILDRIDYNLENVKVDLKQSTKELDKATVYQKRTQKCKVILLLSLVVFLLFMIVILKPHRSSSSTPPATPSTPTDGNPAPTSTDAPITEHSEMTSSLSSDEGNDFSIEISDPEIDLL</sequence>
<keyword evidence="6 11" id="KW-1133">Transmembrane helix</keyword>
<gene>
    <name evidence="13" type="ORF">WICMUC_004930</name>
</gene>
<evidence type="ECO:0000256" key="5">
    <source>
        <dbReference type="ARBA" id="ARBA00022927"/>
    </source>
</evidence>
<dbReference type="SUPFAM" id="SSF47661">
    <property type="entry name" value="t-snare proteins"/>
    <property type="match status" value="1"/>
</dbReference>
<organism evidence="13 14">
    <name type="scientific">Wickerhamomyces mucosus</name>
    <dbReference type="NCBI Taxonomy" id="1378264"/>
    <lineage>
        <taxon>Eukaryota</taxon>
        <taxon>Fungi</taxon>
        <taxon>Dikarya</taxon>
        <taxon>Ascomycota</taxon>
        <taxon>Saccharomycotina</taxon>
        <taxon>Saccharomycetes</taxon>
        <taxon>Phaffomycetales</taxon>
        <taxon>Wickerhamomycetaceae</taxon>
        <taxon>Wickerhamomyces</taxon>
    </lineage>
</organism>
<dbReference type="GO" id="GO:0000149">
    <property type="term" value="F:SNARE binding"/>
    <property type="evidence" value="ECO:0007669"/>
    <property type="project" value="TreeGrafter"/>
</dbReference>
<dbReference type="GO" id="GO:0048278">
    <property type="term" value="P:vesicle docking"/>
    <property type="evidence" value="ECO:0007669"/>
    <property type="project" value="TreeGrafter"/>
</dbReference>
<keyword evidence="14" id="KW-1185">Reference proteome</keyword>
<dbReference type="PANTHER" id="PTHR19957">
    <property type="entry name" value="SYNTAXIN"/>
    <property type="match status" value="1"/>
</dbReference>
<dbReference type="PROSITE" id="PS00914">
    <property type="entry name" value="SYNTAXIN"/>
    <property type="match status" value="1"/>
</dbReference>
<protein>
    <recommendedName>
        <fullName evidence="12">t-SNARE coiled-coil homology domain-containing protein</fullName>
    </recommendedName>
</protein>
<dbReference type="Gene3D" id="1.20.58.70">
    <property type="match status" value="1"/>
</dbReference>
<dbReference type="PANTHER" id="PTHR19957:SF83">
    <property type="entry name" value="SYNTAXIN-16"/>
    <property type="match status" value="1"/>
</dbReference>
<name>A0A9P8PE16_9ASCO</name>
<feature type="transmembrane region" description="Helical" evidence="11">
    <location>
        <begin position="281"/>
        <end position="298"/>
    </location>
</feature>
<dbReference type="GO" id="GO:0031201">
    <property type="term" value="C:SNARE complex"/>
    <property type="evidence" value="ECO:0007669"/>
    <property type="project" value="TreeGrafter"/>
</dbReference>
<feature type="region of interest" description="Disordered" evidence="10">
    <location>
        <begin position="302"/>
        <end position="359"/>
    </location>
</feature>
<dbReference type="GO" id="GO:0006886">
    <property type="term" value="P:intracellular protein transport"/>
    <property type="evidence" value="ECO:0007669"/>
    <property type="project" value="InterPro"/>
</dbReference>
<dbReference type="GO" id="GO:0006906">
    <property type="term" value="P:vesicle fusion"/>
    <property type="evidence" value="ECO:0007669"/>
    <property type="project" value="TreeGrafter"/>
</dbReference>
<feature type="compositionally biased region" description="Low complexity" evidence="10">
    <location>
        <begin position="302"/>
        <end position="316"/>
    </location>
</feature>
<proteinExistence type="inferred from homology"/>